<keyword evidence="12" id="KW-0675">Receptor</keyword>
<evidence type="ECO:0000256" key="2">
    <source>
        <dbReference type="ARBA" id="ARBA00022448"/>
    </source>
</evidence>
<dbReference type="InterPro" id="IPR000531">
    <property type="entry name" value="Beta-barrel_TonB"/>
</dbReference>
<dbReference type="InterPro" id="IPR036942">
    <property type="entry name" value="Beta-barrel_TonB_sf"/>
</dbReference>
<keyword evidence="2 8" id="KW-0813">Transport</keyword>
<sequence>MLLLFCTAWVSAQTVKGVITDEEGLELVGATVLVEGTNTGTVSDLDGSYTINAGPEDVLIYSFTGYIGQRITVGSQTIIDVTMQPDVAVLEQIVVTGYNQQRKGDITGAVAVLDTDALTSVAASSVNQQLEGRATGVTISTSGAAGDGTNIRIRGVSSFTNNNPLIVVDGVPQFNSFLNNINPNDIASVQILKDASSASIYGTRALNGVIIITTKKGQSGKAKISYDAYYGLQGHERGWDDILFTDSEEYAQMFFKAFENDPSQNPLLDFYGGGTSPVIPDYSFVCAGCRNADGSVNEAAFGYPNNLIFGTNKEGTNWWEETTRTAPIQDHTLSISGGTDNGTYRISANYFNQQGTLIESYFKRMSIRANSQWTAGKLTIGQSLNVSRVANNGTAGGRQDELGVLMQIVKMQPIIPVYAIDGETFAGGKGTGLSNGSNPVALQTRNRNNLGEFDNVIGSFYGEFAVTQNIKVKSTVGVNYGVGGSSNFTFPTFENAEPSTNTLLNDSYNRDYGWVWTNTANYNKSFNERHNLNVLVGYEAQRQRGRNLNGNISGFLNFDPNIRYINGAVADYTTRNIGSGGYEETLLSTFGKLDYSLDNKYLISATVRRDGSSKFGNEKYNIFPSASLGWRISAEPFMADIAAVTDLKLRVGYGIVGNERIRNYNFVSNFGGGPAQTGYAITGSNNAVVTGLTGTSLGNPNTSWEEKTTLNTGIDLTLLDGKLGLVLDVYTTDVDGLLFNPALPQLAGLIPPAFVNIAGMQNNGFDFSVNWRPNVGKVKFDITGNLSRYVNKITSIDGNTTEFFSNQGPGIRVAASPIQINRVGNSIGSFFGYQTGGIWQSDAEISAANAGAPMNDDGTAGTFQAGAIPGAIRYVDVAGRDENGNVTGPDGQINDDDLTIIGNPHPDFTASLNIGAKIGNLDFTAFFTGSFGNDIFNATKQFTIFRQFNTNADRRLLTDTWTPDNPDAELPALYANTVSNAPSSFYVEDGSYVRLNQLQVGYTLPASFGGDTFSRLRFYIQGQNLITFTNYSGLDPNLSSFGASGGNVADDLFMGVDIGNYPTVRSVIFGVSASF</sequence>
<dbReference type="Pfam" id="PF07715">
    <property type="entry name" value="Plug"/>
    <property type="match status" value="1"/>
</dbReference>
<dbReference type="RefSeq" id="WP_187467094.1">
    <property type="nucleotide sequence ID" value="NZ_JAUFQK010000034.1"/>
</dbReference>
<dbReference type="EMBL" id="JACSIT010000116">
    <property type="protein sequence ID" value="MBC6995038.1"/>
    <property type="molecule type" value="Genomic_DNA"/>
</dbReference>
<dbReference type="Gene3D" id="2.60.40.1120">
    <property type="entry name" value="Carboxypeptidase-like, regulatory domain"/>
    <property type="match status" value="1"/>
</dbReference>
<evidence type="ECO:0000256" key="5">
    <source>
        <dbReference type="ARBA" id="ARBA00023077"/>
    </source>
</evidence>
<dbReference type="InterPro" id="IPR023996">
    <property type="entry name" value="TonB-dep_OMP_SusC/RagA"/>
</dbReference>
<evidence type="ECO:0000256" key="6">
    <source>
        <dbReference type="ARBA" id="ARBA00023136"/>
    </source>
</evidence>
<feature type="domain" description="TonB-dependent receptor-like beta-barrel" evidence="10">
    <location>
        <begin position="431"/>
        <end position="854"/>
    </location>
</feature>
<feature type="domain" description="TonB-dependent receptor plug" evidence="11">
    <location>
        <begin position="104"/>
        <end position="209"/>
    </location>
</feature>
<dbReference type="PROSITE" id="PS52016">
    <property type="entry name" value="TONB_DEPENDENT_REC_3"/>
    <property type="match status" value="1"/>
</dbReference>
<evidence type="ECO:0000313" key="12">
    <source>
        <dbReference type="EMBL" id="MBC6995038.1"/>
    </source>
</evidence>
<dbReference type="Pfam" id="PF00593">
    <property type="entry name" value="TonB_dep_Rec_b-barrel"/>
    <property type="match status" value="1"/>
</dbReference>
<dbReference type="InterPro" id="IPR023997">
    <property type="entry name" value="TonB-dep_OMP_SusC/RagA_CS"/>
</dbReference>
<gene>
    <name evidence="12" type="ORF">H9S92_12735</name>
</gene>
<proteinExistence type="inferred from homology"/>
<evidence type="ECO:0000256" key="7">
    <source>
        <dbReference type="ARBA" id="ARBA00023237"/>
    </source>
</evidence>
<reference evidence="12" key="1">
    <citation type="submission" date="2020-08" db="EMBL/GenBank/DDBJ databases">
        <title>Lewinella bacteria from marine environments.</title>
        <authorList>
            <person name="Zhong Y."/>
        </authorList>
    </citation>
    <scope>NUCLEOTIDE SEQUENCE</scope>
    <source>
        <strain evidence="12">KCTC 42187</strain>
    </source>
</reference>
<dbReference type="InterPro" id="IPR008969">
    <property type="entry name" value="CarboxyPept-like_regulatory"/>
</dbReference>
<dbReference type="InterPro" id="IPR039426">
    <property type="entry name" value="TonB-dep_rcpt-like"/>
</dbReference>
<evidence type="ECO:0000256" key="3">
    <source>
        <dbReference type="ARBA" id="ARBA00022452"/>
    </source>
</evidence>
<evidence type="ECO:0000256" key="4">
    <source>
        <dbReference type="ARBA" id="ARBA00022692"/>
    </source>
</evidence>
<evidence type="ECO:0000313" key="13">
    <source>
        <dbReference type="Proteomes" id="UP000650081"/>
    </source>
</evidence>
<comment type="subcellular location">
    <subcellularLocation>
        <location evidence="1 8">Cell outer membrane</location>
        <topology evidence="1 8">Multi-pass membrane protein</topology>
    </subcellularLocation>
</comment>
<evidence type="ECO:0000256" key="9">
    <source>
        <dbReference type="RuleBase" id="RU003357"/>
    </source>
</evidence>
<dbReference type="NCBIfam" id="TIGR04057">
    <property type="entry name" value="SusC_RagA_signa"/>
    <property type="match status" value="1"/>
</dbReference>
<dbReference type="InterPro" id="IPR037066">
    <property type="entry name" value="Plug_dom_sf"/>
</dbReference>
<dbReference type="NCBIfam" id="TIGR04056">
    <property type="entry name" value="OMP_RagA_SusC"/>
    <property type="match status" value="1"/>
</dbReference>
<dbReference type="InterPro" id="IPR012910">
    <property type="entry name" value="Plug_dom"/>
</dbReference>
<dbReference type="Proteomes" id="UP000650081">
    <property type="component" value="Unassembled WGS sequence"/>
</dbReference>
<keyword evidence="5 9" id="KW-0798">TonB box</keyword>
<evidence type="ECO:0000259" key="10">
    <source>
        <dbReference type="Pfam" id="PF00593"/>
    </source>
</evidence>
<protein>
    <submittedName>
        <fullName evidence="12">TonB-dependent receptor</fullName>
    </submittedName>
</protein>
<dbReference type="SUPFAM" id="SSF56935">
    <property type="entry name" value="Porins"/>
    <property type="match status" value="1"/>
</dbReference>
<keyword evidence="13" id="KW-1185">Reference proteome</keyword>
<comment type="similarity">
    <text evidence="8 9">Belongs to the TonB-dependent receptor family.</text>
</comment>
<name>A0A923T9G5_9BACT</name>
<comment type="caution">
    <text evidence="12">The sequence shown here is derived from an EMBL/GenBank/DDBJ whole genome shotgun (WGS) entry which is preliminary data.</text>
</comment>
<keyword evidence="7 8" id="KW-0998">Cell outer membrane</keyword>
<keyword evidence="4 8" id="KW-0812">Transmembrane</keyword>
<keyword evidence="6 8" id="KW-0472">Membrane</keyword>
<organism evidence="12 13">
    <name type="scientific">Neolewinella lacunae</name>
    <dbReference type="NCBI Taxonomy" id="1517758"/>
    <lineage>
        <taxon>Bacteria</taxon>
        <taxon>Pseudomonadati</taxon>
        <taxon>Bacteroidota</taxon>
        <taxon>Saprospiria</taxon>
        <taxon>Saprospirales</taxon>
        <taxon>Lewinellaceae</taxon>
        <taxon>Neolewinella</taxon>
    </lineage>
</organism>
<dbReference type="SUPFAM" id="SSF49464">
    <property type="entry name" value="Carboxypeptidase regulatory domain-like"/>
    <property type="match status" value="1"/>
</dbReference>
<dbReference type="GO" id="GO:0009279">
    <property type="term" value="C:cell outer membrane"/>
    <property type="evidence" value="ECO:0007669"/>
    <property type="project" value="UniProtKB-SubCell"/>
</dbReference>
<accession>A0A923T9G5</accession>
<dbReference type="Gene3D" id="2.170.130.10">
    <property type="entry name" value="TonB-dependent receptor, plug domain"/>
    <property type="match status" value="1"/>
</dbReference>
<keyword evidence="3 8" id="KW-1134">Transmembrane beta strand</keyword>
<dbReference type="AlphaFoldDB" id="A0A923T9G5"/>
<dbReference type="Gene3D" id="2.40.170.20">
    <property type="entry name" value="TonB-dependent receptor, beta-barrel domain"/>
    <property type="match status" value="1"/>
</dbReference>
<evidence type="ECO:0000259" key="11">
    <source>
        <dbReference type="Pfam" id="PF07715"/>
    </source>
</evidence>
<evidence type="ECO:0000256" key="1">
    <source>
        <dbReference type="ARBA" id="ARBA00004571"/>
    </source>
</evidence>
<dbReference type="Pfam" id="PF13715">
    <property type="entry name" value="CarbopepD_reg_2"/>
    <property type="match status" value="1"/>
</dbReference>
<evidence type="ECO:0000256" key="8">
    <source>
        <dbReference type="PROSITE-ProRule" id="PRU01360"/>
    </source>
</evidence>